<organism evidence="5 6">
    <name type="scientific">Tetraparma gracilis</name>
    <dbReference type="NCBI Taxonomy" id="2962635"/>
    <lineage>
        <taxon>Eukaryota</taxon>
        <taxon>Sar</taxon>
        <taxon>Stramenopiles</taxon>
        <taxon>Ochrophyta</taxon>
        <taxon>Bolidophyceae</taxon>
        <taxon>Parmales</taxon>
        <taxon>Triparmaceae</taxon>
        <taxon>Tetraparma</taxon>
    </lineage>
</organism>
<feature type="compositionally biased region" description="Pro residues" evidence="3">
    <location>
        <begin position="36"/>
        <end position="56"/>
    </location>
</feature>
<reference evidence="5 6" key="1">
    <citation type="journal article" date="2023" name="Commun. Biol.">
        <title>Genome analysis of Parmales, the sister group of diatoms, reveals the evolutionary specialization of diatoms from phago-mixotrophs to photoautotrophs.</title>
        <authorList>
            <person name="Ban H."/>
            <person name="Sato S."/>
            <person name="Yoshikawa S."/>
            <person name="Yamada K."/>
            <person name="Nakamura Y."/>
            <person name="Ichinomiya M."/>
            <person name="Sato N."/>
            <person name="Blanc-Mathieu R."/>
            <person name="Endo H."/>
            <person name="Kuwata A."/>
            <person name="Ogata H."/>
        </authorList>
    </citation>
    <scope>NUCLEOTIDE SEQUENCE [LARGE SCALE GENOMIC DNA]</scope>
</reference>
<evidence type="ECO:0000313" key="6">
    <source>
        <dbReference type="Proteomes" id="UP001165060"/>
    </source>
</evidence>
<dbReference type="PANTHER" id="PTHR20982">
    <property type="entry name" value="RIBOSOME RECYCLING FACTOR"/>
    <property type="match status" value="1"/>
</dbReference>
<evidence type="ECO:0000256" key="1">
    <source>
        <dbReference type="ARBA" id="ARBA00005912"/>
    </source>
</evidence>
<keyword evidence="2" id="KW-0648">Protein biosynthesis</keyword>
<proteinExistence type="inferred from homology"/>
<evidence type="ECO:0000313" key="5">
    <source>
        <dbReference type="EMBL" id="GMI26585.1"/>
    </source>
</evidence>
<evidence type="ECO:0000259" key="4">
    <source>
        <dbReference type="Pfam" id="PF01765"/>
    </source>
</evidence>
<dbReference type="SUPFAM" id="SSF55194">
    <property type="entry name" value="Ribosome recycling factor, RRF"/>
    <property type="match status" value="1"/>
</dbReference>
<sequence length="246" mass="26204">MSLLRPLLRLPVRVLPLRPLLGRPLPLLGSPGFPPPRLLSTSPPPEVGPPALPPPSATSAALASPLASFLASTSSYSASGAPPVPLFEALPLEPYGPGTGREPLSTFGQVSSRESLVSISLYDPALARAVADAVATSRELERVVGSLNPAVDEGRGLVSVRIPKVTRERREALARLVKERGDKAAQGMRGARKAAMDQCKRVLKDEESGVGKDEVKRREKEIEKACKEAAKELDDEVKSKMKEVLG</sequence>
<evidence type="ECO:0000256" key="2">
    <source>
        <dbReference type="ARBA" id="ARBA00022917"/>
    </source>
</evidence>
<keyword evidence="6" id="KW-1185">Reference proteome</keyword>
<dbReference type="Pfam" id="PF01765">
    <property type="entry name" value="RRF"/>
    <property type="match status" value="1"/>
</dbReference>
<comment type="similarity">
    <text evidence="1">Belongs to the RRF family.</text>
</comment>
<dbReference type="PANTHER" id="PTHR20982:SF3">
    <property type="entry name" value="MITOCHONDRIAL RIBOSOME RECYCLING FACTOR PSEUDO 1"/>
    <property type="match status" value="1"/>
</dbReference>
<dbReference type="Gene3D" id="1.10.132.20">
    <property type="entry name" value="Ribosome-recycling factor"/>
    <property type="match status" value="1"/>
</dbReference>
<comment type="caution">
    <text evidence="5">The sequence shown here is derived from an EMBL/GenBank/DDBJ whole genome shotgun (WGS) entry which is preliminary data.</text>
</comment>
<protein>
    <recommendedName>
        <fullName evidence="4">Ribosome recycling factor domain-containing protein</fullName>
    </recommendedName>
</protein>
<dbReference type="InterPro" id="IPR036191">
    <property type="entry name" value="RRF_sf"/>
</dbReference>
<dbReference type="InterPro" id="IPR002661">
    <property type="entry name" value="Ribosome_recyc_fac"/>
</dbReference>
<evidence type="ECO:0000256" key="3">
    <source>
        <dbReference type="SAM" id="MobiDB-lite"/>
    </source>
</evidence>
<feature type="region of interest" description="Disordered" evidence="3">
    <location>
        <begin position="36"/>
        <end position="57"/>
    </location>
</feature>
<dbReference type="InterPro" id="IPR023584">
    <property type="entry name" value="Ribosome_recyc_fac_dom"/>
</dbReference>
<dbReference type="EMBL" id="BRYB01000264">
    <property type="protein sequence ID" value="GMI26585.1"/>
    <property type="molecule type" value="Genomic_DNA"/>
</dbReference>
<feature type="domain" description="Ribosome recycling factor" evidence="4">
    <location>
        <begin position="86"/>
        <end position="245"/>
    </location>
</feature>
<gene>
    <name evidence="5" type="ORF">TeGR_g6096</name>
</gene>
<accession>A0ABQ6MIM7</accession>
<dbReference type="Gene3D" id="3.30.1360.40">
    <property type="match status" value="1"/>
</dbReference>
<name>A0ABQ6MIM7_9STRA</name>
<dbReference type="Proteomes" id="UP001165060">
    <property type="component" value="Unassembled WGS sequence"/>
</dbReference>